<gene>
    <name evidence="3" type="ORF">HXX08_10960</name>
    <name evidence="4" type="ORF">OZ401_001535</name>
</gene>
<evidence type="ECO:0000313" key="4">
    <source>
        <dbReference type="EMBL" id="WJW65757.1"/>
    </source>
</evidence>
<name>A0A8T7LZE1_9CHLR</name>
<feature type="domain" description="SWIM-type" evidence="2">
    <location>
        <begin position="56"/>
        <end position="91"/>
    </location>
</feature>
<evidence type="ECO:0000313" key="3">
    <source>
        <dbReference type="EMBL" id="NWJ46387.1"/>
    </source>
</evidence>
<dbReference type="AlphaFoldDB" id="A0A8T7LZE1"/>
<reference evidence="4" key="2">
    <citation type="journal article" date="2024" name="Nature">
        <title>Anoxygenic phototroph of the Chloroflexota uses a type I reaction centre.</title>
        <authorList>
            <person name="Tsuji J.M."/>
            <person name="Shaw N.A."/>
            <person name="Nagashima S."/>
            <person name="Venkiteswaran J.J."/>
            <person name="Schiff S.L."/>
            <person name="Watanabe T."/>
            <person name="Fukui M."/>
            <person name="Hanada S."/>
            <person name="Tank M."/>
            <person name="Neufeld J.D."/>
        </authorList>
    </citation>
    <scope>NUCLEOTIDE SEQUENCE</scope>
    <source>
        <strain evidence="4">L227-S17</strain>
    </source>
</reference>
<dbReference type="Proteomes" id="UP001431572">
    <property type="component" value="Chromosome 1"/>
</dbReference>
<keyword evidence="1" id="KW-0479">Metal-binding</keyword>
<dbReference type="EMBL" id="CP128399">
    <property type="protein sequence ID" value="WJW65757.1"/>
    <property type="molecule type" value="Genomic_DNA"/>
</dbReference>
<keyword evidence="6" id="KW-1185">Reference proteome</keyword>
<organism evidence="3 5">
    <name type="scientific">Candidatus Chlorohelix allophototropha</name>
    <dbReference type="NCBI Taxonomy" id="3003348"/>
    <lineage>
        <taxon>Bacteria</taxon>
        <taxon>Bacillati</taxon>
        <taxon>Chloroflexota</taxon>
        <taxon>Chloroflexia</taxon>
        <taxon>Candidatus Chloroheliales</taxon>
        <taxon>Candidatus Chloroheliaceae</taxon>
        <taxon>Candidatus Chlorohelix</taxon>
    </lineage>
</organism>
<proteinExistence type="predicted"/>
<accession>A0A8T7LZE1</accession>
<dbReference type="EMBL" id="JACATZ010000001">
    <property type="protein sequence ID" value="NWJ46387.1"/>
    <property type="molecule type" value="Genomic_DNA"/>
</dbReference>
<evidence type="ECO:0000313" key="6">
    <source>
        <dbReference type="Proteomes" id="UP001431572"/>
    </source>
</evidence>
<keyword evidence="1" id="KW-0863">Zinc-finger</keyword>
<dbReference type="PROSITE" id="PS50966">
    <property type="entry name" value="ZF_SWIM"/>
    <property type="match status" value="1"/>
</dbReference>
<dbReference type="InterPro" id="IPR007527">
    <property type="entry name" value="Znf_SWIM"/>
</dbReference>
<dbReference type="Proteomes" id="UP000521676">
    <property type="component" value="Unassembled WGS sequence"/>
</dbReference>
<protein>
    <submittedName>
        <fullName evidence="3">SWIM zinc finger family protein</fullName>
    </submittedName>
</protein>
<evidence type="ECO:0000256" key="1">
    <source>
        <dbReference type="PROSITE-ProRule" id="PRU00325"/>
    </source>
</evidence>
<sequence>MKLKTLTYLDVENLADTILVFQRGQAYLASGAVLKFRLDSGGKSIQARVAGSGDIYQVEIAEVGADLEIDCTCPYDGYICKHAVSVLLYYLKERSANSFTDEAQGQASQTNVVSALGKTLESMEHIQLVELLLRLSEQSDAFRRTLLENITIPKQVIRQQPSNPTGLRRLMHEITHYFSQLPQTLDEYYESEELDEIDDFFEQIGTFNPNDQLELLIHLVGAGNDVMEEYPINAVQIGRALTFYGEAAALIFPSPKEKQDHFDWLLNTLSTLEIWEYGAEKEDLKAGLDALATTPADYTYLLKQFKKLAEEYPVVTDWIANYYLKLGDDLNYLAIRQANLVSEAHYLQLADYWRSKGNEAKYLETLESWLVRLEEDKTQQRSTPFSYSSLQGSGSILERLVEYYLKYHDDENLLRILLAQVNYLRPTLELYRKVKDLAERLHNWQIVRKQFIELINPYDQRTLAEIHLYEKDWQAAIDLARQQTGYGQEDIKTLVARGVQQYRPEVAIELYMSLVDFNIERANRKYYQEGARYAALIKGVYLEILKDPIGWQHYISKIRSVNSRRPALQDEFKAL</sequence>
<keyword evidence="1" id="KW-0862">Zinc</keyword>
<reference evidence="3 5" key="1">
    <citation type="submission" date="2020-06" db="EMBL/GenBank/DDBJ databases">
        <title>Anoxygenic phototrophic Chloroflexota member uses a Type I reaction center.</title>
        <authorList>
            <person name="Tsuji J.M."/>
            <person name="Shaw N.A."/>
            <person name="Nagashima S."/>
            <person name="Venkiteswaran J."/>
            <person name="Schiff S.L."/>
            <person name="Hanada S."/>
            <person name="Tank M."/>
            <person name="Neufeld J.D."/>
        </authorList>
    </citation>
    <scope>NUCLEOTIDE SEQUENCE [LARGE SCALE GENOMIC DNA]</scope>
    <source>
        <strain evidence="3">L227-S17</strain>
    </source>
</reference>
<evidence type="ECO:0000259" key="2">
    <source>
        <dbReference type="PROSITE" id="PS50966"/>
    </source>
</evidence>
<dbReference type="GO" id="GO:0008270">
    <property type="term" value="F:zinc ion binding"/>
    <property type="evidence" value="ECO:0007669"/>
    <property type="project" value="UniProtKB-KW"/>
</dbReference>
<evidence type="ECO:0000313" key="5">
    <source>
        <dbReference type="Proteomes" id="UP000521676"/>
    </source>
</evidence>
<dbReference type="RefSeq" id="WP_341467642.1">
    <property type="nucleotide sequence ID" value="NZ_CP128399.1"/>
</dbReference>
<dbReference type="Pfam" id="PF04434">
    <property type="entry name" value="SWIM"/>
    <property type="match status" value="1"/>
</dbReference>